<comment type="caution">
    <text evidence="3">The sequence shown here is derived from an EMBL/GenBank/DDBJ whole genome shotgun (WGS) entry which is preliminary data.</text>
</comment>
<keyword evidence="4" id="KW-1185">Reference proteome</keyword>
<evidence type="ECO:0000256" key="2">
    <source>
        <dbReference type="SAM" id="Phobius"/>
    </source>
</evidence>
<dbReference type="Proteomes" id="UP000020681">
    <property type="component" value="Unassembled WGS sequence"/>
</dbReference>
<feature type="compositionally biased region" description="Low complexity" evidence="1">
    <location>
        <begin position="50"/>
        <end position="64"/>
    </location>
</feature>
<gene>
    <name evidence="3" type="ORF">I551_1766</name>
</gene>
<feature type="transmembrane region" description="Helical" evidence="2">
    <location>
        <begin position="15"/>
        <end position="37"/>
    </location>
</feature>
<keyword evidence="2 3" id="KW-0812">Transmembrane</keyword>
<dbReference type="EMBL" id="JAOL01000085">
    <property type="protein sequence ID" value="EUA91800.1"/>
    <property type="molecule type" value="Genomic_DNA"/>
</dbReference>
<feature type="region of interest" description="Disordered" evidence="1">
    <location>
        <begin position="48"/>
        <end position="71"/>
    </location>
</feature>
<reference evidence="3 4" key="1">
    <citation type="submission" date="2014-01" db="EMBL/GenBank/DDBJ databases">
        <authorList>
            <person name="Dobos K."/>
            <person name="Lenaerts A."/>
            <person name="Ordway D."/>
            <person name="DeGroote M.A."/>
            <person name="Parker T."/>
            <person name="Sizemore C."/>
            <person name="Tallon L.J."/>
            <person name="Sadzewicz L.K."/>
            <person name="Sengamalay N."/>
            <person name="Fraser C.M."/>
            <person name="Hine E."/>
            <person name="Shefchek K.A."/>
            <person name="Das S.P."/>
            <person name="Tettelin H."/>
        </authorList>
    </citation>
    <scope>NUCLEOTIDE SEQUENCE [LARGE SCALE GENOMIC DNA]</scope>
    <source>
        <strain evidence="3 4">Harvey</strain>
    </source>
</reference>
<keyword evidence="2" id="KW-0472">Membrane</keyword>
<sequence length="71" mass="7236">MYNPLPNGTGNGLSAFYYALLLLLAGFTGSIVVSTLVDSLLGYVPAEFGPSTASPSRSTSRDSAPCCSSGD</sequence>
<protein>
    <submittedName>
        <fullName evidence="3">Conserved transmembrane domain protein</fullName>
    </submittedName>
</protein>
<organism evidence="3 4">
    <name type="scientific">Mycobacterium ulcerans str. Harvey</name>
    <dbReference type="NCBI Taxonomy" id="1299332"/>
    <lineage>
        <taxon>Bacteria</taxon>
        <taxon>Bacillati</taxon>
        <taxon>Actinomycetota</taxon>
        <taxon>Actinomycetes</taxon>
        <taxon>Mycobacteriales</taxon>
        <taxon>Mycobacteriaceae</taxon>
        <taxon>Mycobacterium</taxon>
        <taxon>Mycobacterium ulcerans group</taxon>
    </lineage>
</organism>
<evidence type="ECO:0000313" key="3">
    <source>
        <dbReference type="EMBL" id="EUA91800.1"/>
    </source>
</evidence>
<evidence type="ECO:0000256" key="1">
    <source>
        <dbReference type="SAM" id="MobiDB-lite"/>
    </source>
</evidence>
<evidence type="ECO:0000313" key="4">
    <source>
        <dbReference type="Proteomes" id="UP000020681"/>
    </source>
</evidence>
<name>A0ABN0R3V6_MYCUL</name>
<proteinExistence type="predicted"/>
<keyword evidence="2" id="KW-1133">Transmembrane helix</keyword>
<accession>A0ABN0R3V6</accession>